<dbReference type="SUPFAM" id="SSF53448">
    <property type="entry name" value="Nucleotide-diphospho-sugar transferases"/>
    <property type="match status" value="1"/>
</dbReference>
<evidence type="ECO:0000313" key="1">
    <source>
        <dbReference type="EMBL" id="TGA97313.1"/>
    </source>
</evidence>
<keyword evidence="2" id="KW-1185">Reference proteome</keyword>
<organism evidence="1 2">
    <name type="scientific">Streptomyces palmae</name>
    <dbReference type="NCBI Taxonomy" id="1701085"/>
    <lineage>
        <taxon>Bacteria</taxon>
        <taxon>Bacillati</taxon>
        <taxon>Actinomycetota</taxon>
        <taxon>Actinomycetes</taxon>
        <taxon>Kitasatosporales</taxon>
        <taxon>Streptomycetaceae</taxon>
        <taxon>Streptomyces</taxon>
    </lineage>
</organism>
<dbReference type="Proteomes" id="UP000297948">
    <property type="component" value="Unassembled WGS sequence"/>
</dbReference>
<sequence length="323" mass="36007">MTMRPGPAPPPPVRGRHARLDGRLAVVSCYFNPCRYGSRRANLHAFLAGMRALRVPFRMVELSFDGHFELPADDSRHLRLTGRHVMWHKERLLNLATASLPPTVDKVAWVDADVLFPDRDWYPHACALLESFDLVQLFREAVEAGPATGGTPDRGELSGPGIAYAVATGLPDPFRFNRSSARPGVAWAARRELLEGPGLFDTMITGGADTMLALAAYGYYEHPLARRLPAPLRDSWRDWALEVHRRVQGRVGWVPQTVTTLWHGTAARRRHVERLGILTAAAFDPRHDLTADSQGVFGWASDKPALHEQVRAYFEGRQEDSAP</sequence>
<reference evidence="1 2" key="1">
    <citation type="submission" date="2019-03" db="EMBL/GenBank/DDBJ databases">
        <authorList>
            <person name="Gonzalez-Pimentel J.L."/>
        </authorList>
    </citation>
    <scope>NUCLEOTIDE SEQUENCE [LARGE SCALE GENOMIC DNA]</scope>
    <source>
        <strain evidence="1 2">JCM 31289</strain>
    </source>
</reference>
<dbReference type="OrthoDB" id="7593663at2"/>
<dbReference type="EMBL" id="SRID01000276">
    <property type="protein sequence ID" value="TGA97313.1"/>
    <property type="molecule type" value="Genomic_DNA"/>
</dbReference>
<gene>
    <name evidence="1" type="ORF">E4099_23620</name>
</gene>
<comment type="caution">
    <text evidence="1">The sequence shown here is derived from an EMBL/GenBank/DDBJ whole genome shotgun (WGS) entry which is preliminary data.</text>
</comment>
<dbReference type="AlphaFoldDB" id="A0A4Z0GKU6"/>
<dbReference type="InterPro" id="IPR029044">
    <property type="entry name" value="Nucleotide-diphossugar_trans"/>
</dbReference>
<proteinExistence type="predicted"/>
<evidence type="ECO:0000313" key="2">
    <source>
        <dbReference type="Proteomes" id="UP000297948"/>
    </source>
</evidence>
<accession>A0A4Z0GKU6</accession>
<protein>
    <recommendedName>
        <fullName evidence="3">Glycosyltransferase family 2 protein</fullName>
    </recommendedName>
</protein>
<dbReference type="RefSeq" id="WP_135341130.1">
    <property type="nucleotide sequence ID" value="NZ_JBHLTX010000013.1"/>
</dbReference>
<evidence type="ECO:0008006" key="3">
    <source>
        <dbReference type="Google" id="ProtNLM"/>
    </source>
</evidence>
<name>A0A4Z0GKU6_9ACTN</name>